<feature type="transmembrane region" description="Helical" evidence="1">
    <location>
        <begin position="159"/>
        <end position="184"/>
    </location>
</feature>
<evidence type="ECO:0000256" key="1">
    <source>
        <dbReference type="SAM" id="Phobius"/>
    </source>
</evidence>
<dbReference type="InterPro" id="IPR006938">
    <property type="entry name" value="DUF624"/>
</dbReference>
<dbReference type="HOGENOM" id="CLU_099773_0_0_9"/>
<dbReference type="Proteomes" id="UP000001823">
    <property type="component" value="Chromosome"/>
</dbReference>
<evidence type="ECO:0000313" key="3">
    <source>
        <dbReference type="Proteomes" id="UP000001823"/>
    </source>
</evidence>
<feature type="transmembrane region" description="Helical" evidence="1">
    <location>
        <begin position="190"/>
        <end position="211"/>
    </location>
</feature>
<dbReference type="Pfam" id="PF04854">
    <property type="entry name" value="DUF624"/>
    <property type="match status" value="1"/>
</dbReference>
<sequence>MSEFFNLEKLLTFFNYIFWFFMLNIFFSILNIPVILFFLFVGLSNITTYLPLFLVSLIPFGASFTALLYCMRKLVKYKDLDLFSDFLKGLKYNWKQSTLMWCGELFLIFLLSFNLRIFSTVYYSLPLTCVFIVLMVLTLLTTTYIFVLISRFSMSSMDILRASVILTFTKPVVSIGNIVIFLFSLMLFEISPGTTVIFMASIVSYLIMFLNKNLLESLETKSSQA</sequence>
<keyword evidence="3" id="KW-1185">Reference proteome</keyword>
<proteinExistence type="predicted"/>
<evidence type="ECO:0000313" key="2">
    <source>
        <dbReference type="EMBL" id="ABG82834.1"/>
    </source>
</evidence>
<feature type="transmembrane region" description="Helical" evidence="1">
    <location>
        <begin position="49"/>
        <end position="70"/>
    </location>
</feature>
<name>A0A0H2YQI5_CLOP1</name>
<dbReference type="STRING" id="195103.CPF_2346"/>
<feature type="transmembrane region" description="Helical" evidence="1">
    <location>
        <begin position="98"/>
        <end position="117"/>
    </location>
</feature>
<gene>
    <name evidence="2" type="ordered locus">CPF_2346</name>
</gene>
<dbReference type="RefSeq" id="WP_003471057.1">
    <property type="nucleotide sequence ID" value="NC_008261.1"/>
</dbReference>
<dbReference type="KEGG" id="cpf:CPF_2346"/>
<dbReference type="PaxDb" id="195103-CPF_2346"/>
<keyword evidence="1" id="KW-0472">Membrane</keyword>
<protein>
    <submittedName>
        <fullName evidence="2">Membrane protein</fullName>
    </submittedName>
</protein>
<organism evidence="2 3">
    <name type="scientific">Clostridium perfringens (strain ATCC 13124 / DSM 756 / JCM 1290 / NCIMB 6125 / NCTC 8237 / Type A)</name>
    <dbReference type="NCBI Taxonomy" id="195103"/>
    <lineage>
        <taxon>Bacteria</taxon>
        <taxon>Bacillati</taxon>
        <taxon>Bacillota</taxon>
        <taxon>Clostridia</taxon>
        <taxon>Eubacteriales</taxon>
        <taxon>Clostridiaceae</taxon>
        <taxon>Clostridium</taxon>
    </lineage>
</organism>
<keyword evidence="1" id="KW-1133">Transmembrane helix</keyword>
<keyword evidence="1" id="KW-0812">Transmembrane</keyword>
<dbReference type="eggNOG" id="COG5578">
    <property type="taxonomic scope" value="Bacteria"/>
</dbReference>
<reference evidence="2 3" key="1">
    <citation type="journal article" date="2006" name="Genome Res.">
        <title>Skewed genomic variability in strains of the toxigenic bacterial pathogen, Clostridium perfringens.</title>
        <authorList>
            <person name="Myers G.S."/>
            <person name="Rasko D.A."/>
            <person name="Cheung J.K."/>
            <person name="Ravel J."/>
            <person name="Seshadri R."/>
            <person name="Deboy R.T."/>
            <person name="Ren Q."/>
            <person name="Varga J."/>
            <person name="Awad M.M."/>
            <person name="Brinkac L.M."/>
            <person name="Daugherty S.C."/>
            <person name="Haft D.H."/>
            <person name="Dodson R.J."/>
            <person name="Madupu R."/>
            <person name="Nelson W.C."/>
            <person name="Rosovitz M.J."/>
            <person name="Sullivan S.A."/>
            <person name="Khouri H."/>
            <person name="Dimitrov G.I."/>
            <person name="Watkins K.L."/>
            <person name="Mulligan S."/>
            <person name="Benton J."/>
            <person name="Radune D."/>
            <person name="Fisher D.J."/>
            <person name="Atkins H.S."/>
            <person name="Hiscox T."/>
            <person name="Jost B.H."/>
            <person name="Billington S.J."/>
            <person name="Songer J.G."/>
            <person name="McClane B.A."/>
            <person name="Titball R.W."/>
            <person name="Rood J.I."/>
            <person name="Melville S.B."/>
            <person name="Paulsen I.T."/>
        </authorList>
    </citation>
    <scope>NUCLEOTIDE SEQUENCE [LARGE SCALE GENOMIC DNA]</scope>
    <source>
        <strain evidence="3">ATCC 13124 / DSM 756 / JCM 1290 / NCIMB 6125 / NCTC 8237 / S 107 / Type A</strain>
    </source>
</reference>
<feature type="transmembrane region" description="Helical" evidence="1">
    <location>
        <begin position="16"/>
        <end position="43"/>
    </location>
</feature>
<feature type="transmembrane region" description="Helical" evidence="1">
    <location>
        <begin position="123"/>
        <end position="147"/>
    </location>
</feature>
<accession>A0A0H2YQI5</accession>
<dbReference type="AlphaFoldDB" id="A0A0H2YQI5"/>
<dbReference type="EMBL" id="CP000246">
    <property type="protein sequence ID" value="ABG82834.1"/>
    <property type="molecule type" value="Genomic_DNA"/>
</dbReference>